<gene>
    <name evidence="1" type="ORF">J2I47_02590</name>
</gene>
<sequence length="103" mass="11446">MTLSDTPPLIIPANLAVLLLFMPPDRQQRATLTSLADSLQRHLNGSLRILKIDEATHPEVTRSFDIIHTPAFVLVRRGVELWRQEGIPDEATLTALSQRLLGG</sequence>
<name>A0A939GAF4_9BACT</name>
<organism evidence="1 2">
    <name type="scientific">Fibrella rubiginis</name>
    <dbReference type="NCBI Taxonomy" id="2817060"/>
    <lineage>
        <taxon>Bacteria</taxon>
        <taxon>Pseudomonadati</taxon>
        <taxon>Bacteroidota</taxon>
        <taxon>Cytophagia</taxon>
        <taxon>Cytophagales</taxon>
        <taxon>Spirosomataceae</taxon>
        <taxon>Fibrella</taxon>
    </lineage>
</organism>
<dbReference type="Gene3D" id="3.40.30.10">
    <property type="entry name" value="Glutaredoxin"/>
    <property type="match status" value="1"/>
</dbReference>
<dbReference type="AlphaFoldDB" id="A0A939GAF4"/>
<accession>A0A939GAF4</accession>
<keyword evidence="2" id="KW-1185">Reference proteome</keyword>
<dbReference type="InterPro" id="IPR036249">
    <property type="entry name" value="Thioredoxin-like_sf"/>
</dbReference>
<evidence type="ECO:0000313" key="2">
    <source>
        <dbReference type="Proteomes" id="UP000664034"/>
    </source>
</evidence>
<protein>
    <submittedName>
        <fullName evidence="1">Thioredoxin family protein</fullName>
    </submittedName>
</protein>
<reference evidence="1" key="1">
    <citation type="submission" date="2021-03" db="EMBL/GenBank/DDBJ databases">
        <title>Fibrella sp. HMF5335 genome sequencing and assembly.</title>
        <authorList>
            <person name="Kang H."/>
            <person name="Kim H."/>
            <person name="Bae S."/>
            <person name="Joh K."/>
        </authorList>
    </citation>
    <scope>NUCLEOTIDE SEQUENCE</scope>
    <source>
        <strain evidence="1">HMF5335</strain>
    </source>
</reference>
<evidence type="ECO:0000313" key="1">
    <source>
        <dbReference type="EMBL" id="MBO0935427.1"/>
    </source>
</evidence>
<dbReference type="Proteomes" id="UP000664034">
    <property type="component" value="Unassembled WGS sequence"/>
</dbReference>
<proteinExistence type="predicted"/>
<dbReference type="CDD" id="cd02947">
    <property type="entry name" value="TRX_family"/>
    <property type="match status" value="1"/>
</dbReference>
<dbReference type="EMBL" id="JAFMYV010000001">
    <property type="protein sequence ID" value="MBO0935427.1"/>
    <property type="molecule type" value="Genomic_DNA"/>
</dbReference>
<dbReference type="SUPFAM" id="SSF52833">
    <property type="entry name" value="Thioredoxin-like"/>
    <property type="match status" value="1"/>
</dbReference>
<comment type="caution">
    <text evidence="1">The sequence shown here is derived from an EMBL/GenBank/DDBJ whole genome shotgun (WGS) entry which is preliminary data.</text>
</comment>